<evidence type="ECO:0000259" key="10">
    <source>
        <dbReference type="Pfam" id="PF02542"/>
    </source>
</evidence>
<dbReference type="GO" id="GO:0019288">
    <property type="term" value="P:isopentenyl diphosphate biosynthetic process, methylerythritol 4-phosphate pathway"/>
    <property type="evidence" value="ECO:0007669"/>
    <property type="project" value="UniProtKB-UniPathway"/>
</dbReference>
<evidence type="ECO:0000256" key="8">
    <source>
        <dbReference type="RuleBase" id="RU004395"/>
    </source>
</evidence>
<dbReference type="GO" id="GO:0016114">
    <property type="term" value="P:terpenoid biosynthetic process"/>
    <property type="evidence" value="ECO:0007669"/>
    <property type="project" value="InterPro"/>
</dbReference>
<name>A0A3B0MSS9_THEAN</name>
<evidence type="ECO:0000256" key="1">
    <source>
        <dbReference type="ARBA" id="ARBA00000200"/>
    </source>
</evidence>
<keyword evidence="9" id="KW-0732">Signal</keyword>
<evidence type="ECO:0000313" key="12">
    <source>
        <dbReference type="EMBL" id="SVP93510.1"/>
    </source>
</evidence>
<feature type="domain" description="2-C-methyl-D-erythritol 2,4-cyclodiphosphate synthase" evidence="10">
    <location>
        <begin position="51"/>
        <end position="207"/>
    </location>
</feature>
<dbReference type="PANTHER" id="PTHR43181">
    <property type="entry name" value="2-C-METHYL-D-ERYTHRITOL 2,4-CYCLODIPHOSPHATE SYNTHASE, CHLOROPLASTIC"/>
    <property type="match status" value="1"/>
</dbReference>
<dbReference type="PANTHER" id="PTHR43181:SF1">
    <property type="entry name" value="2-C-METHYL-D-ERYTHRITOL 2,4-CYCLODIPHOSPHATE SYNTHASE, CHLOROPLASTIC"/>
    <property type="match status" value="1"/>
</dbReference>
<dbReference type="GO" id="GO:0008685">
    <property type="term" value="F:2-C-methyl-D-erythritol 2,4-cyclodiphosphate synthase activity"/>
    <property type="evidence" value="ECO:0007669"/>
    <property type="project" value="UniProtKB-EC"/>
</dbReference>
<dbReference type="NCBIfam" id="TIGR00151">
    <property type="entry name" value="ispF"/>
    <property type="match status" value="1"/>
</dbReference>
<dbReference type="Pfam" id="PF02542">
    <property type="entry name" value="YgbB"/>
    <property type="match status" value="1"/>
</dbReference>
<gene>
    <name evidence="12" type="ORF">TAT_000250300</name>
    <name evidence="11" type="ORF">TAV_000250300</name>
</gene>
<dbReference type="EMBL" id="UIVT01000003">
    <property type="protein sequence ID" value="SVP93510.1"/>
    <property type="molecule type" value="Genomic_DNA"/>
</dbReference>
<feature type="signal peptide" evidence="9">
    <location>
        <begin position="1"/>
        <end position="18"/>
    </location>
</feature>
<reference evidence="11" key="1">
    <citation type="submission" date="2018-07" db="EMBL/GenBank/DDBJ databases">
        <authorList>
            <person name="Quirk P.G."/>
            <person name="Krulwich T.A."/>
        </authorList>
    </citation>
    <scope>NUCLEOTIDE SEQUENCE</scope>
    <source>
        <strain evidence="11">Anand</strain>
    </source>
</reference>
<evidence type="ECO:0000256" key="7">
    <source>
        <dbReference type="ARBA" id="ARBA00023239"/>
    </source>
</evidence>
<dbReference type="CDD" id="cd00554">
    <property type="entry name" value="MECDP_synthase"/>
    <property type="match status" value="1"/>
</dbReference>
<comment type="similarity">
    <text evidence="8">Belongs to the IspF family.</text>
</comment>
<dbReference type="EC" id="4.6.1.12" evidence="4 8"/>
<comment type="pathway">
    <text evidence="3">Isoprenoid biosynthesis; isopentenyl diphosphate biosynthesis via DXP pathway; isopentenyl diphosphate from 1-deoxy-D-xylulose 5-phosphate: step 4/6.</text>
</comment>
<evidence type="ECO:0000256" key="4">
    <source>
        <dbReference type="ARBA" id="ARBA00012579"/>
    </source>
</evidence>
<accession>A0A3B0MSS9</accession>
<proteinExistence type="inferred from homology"/>
<feature type="chain" id="PRO_5033366978" description="2-C-methyl-D-erythritol 2,4-cyclodiphosphate synthase" evidence="9">
    <location>
        <begin position="19"/>
        <end position="210"/>
    </location>
</feature>
<dbReference type="HAMAP" id="MF_00107">
    <property type="entry name" value="IspF"/>
    <property type="match status" value="1"/>
</dbReference>
<evidence type="ECO:0000256" key="9">
    <source>
        <dbReference type="SAM" id="SignalP"/>
    </source>
</evidence>
<dbReference type="InterPro" id="IPR003526">
    <property type="entry name" value="MECDP_synthase"/>
</dbReference>
<evidence type="ECO:0000313" key="11">
    <source>
        <dbReference type="EMBL" id="SVP92705.1"/>
    </source>
</evidence>
<protein>
    <recommendedName>
        <fullName evidence="4 8">2-C-methyl-D-erythritol 2,4-cyclodiphosphate synthase</fullName>
        <ecNumber evidence="4 8">4.6.1.12</ecNumber>
    </recommendedName>
</protein>
<keyword evidence="7 8" id="KW-0456">Lyase</keyword>
<organism evidence="11">
    <name type="scientific">Theileria annulata</name>
    <dbReference type="NCBI Taxonomy" id="5874"/>
    <lineage>
        <taxon>Eukaryota</taxon>
        <taxon>Sar</taxon>
        <taxon>Alveolata</taxon>
        <taxon>Apicomplexa</taxon>
        <taxon>Aconoidasida</taxon>
        <taxon>Piroplasmida</taxon>
        <taxon>Theileriidae</taxon>
        <taxon>Theileria</taxon>
    </lineage>
</organism>
<dbReference type="InterPro" id="IPR036571">
    <property type="entry name" value="MECDP_synthase_sf"/>
</dbReference>
<comment type="catalytic activity">
    <reaction evidence="1 8">
        <text>4-CDP-2-C-methyl-D-erythritol 2-phosphate = 2-C-methyl-D-erythritol 2,4-cyclic diphosphate + CMP</text>
        <dbReference type="Rhea" id="RHEA:23864"/>
        <dbReference type="ChEBI" id="CHEBI:57919"/>
        <dbReference type="ChEBI" id="CHEBI:58483"/>
        <dbReference type="ChEBI" id="CHEBI:60377"/>
        <dbReference type="EC" id="4.6.1.12"/>
    </reaction>
</comment>
<dbReference type="EMBL" id="UIVS01000003">
    <property type="protein sequence ID" value="SVP92705.1"/>
    <property type="molecule type" value="Genomic_DNA"/>
</dbReference>
<dbReference type="AlphaFoldDB" id="A0A3B0MSS9"/>
<comment type="cofactor">
    <cofactor evidence="2">
        <name>a divalent metal cation</name>
        <dbReference type="ChEBI" id="CHEBI:60240"/>
    </cofactor>
</comment>
<evidence type="ECO:0000256" key="5">
    <source>
        <dbReference type="ARBA" id="ARBA00022723"/>
    </source>
</evidence>
<sequence>MSRVLVLVWLIGLGLVDSYKNIRTADILQWHHSPKVNAAIQSLERSVNYSRVGLGYDIHRVVSPEEGGKKLILGGVDVPGDSIRVLAHSDGDVVLHSISDALLGALGKGDIGDYFPDTNPQFEDLDSVKILRKALKIAEEMGYYLVNVDVCILLEYPKLGPIKSQIKGNLQNLLGHGTVVNVKAKTNEKLDSIGKGSAIACHAVVLLQNL</sequence>
<dbReference type="VEuPathDB" id="PiroplasmaDB:TA04155"/>
<evidence type="ECO:0000256" key="2">
    <source>
        <dbReference type="ARBA" id="ARBA00001968"/>
    </source>
</evidence>
<keyword evidence="5" id="KW-0479">Metal-binding</keyword>
<dbReference type="InterPro" id="IPR020555">
    <property type="entry name" value="MECDP_synthase_CS"/>
</dbReference>
<dbReference type="PROSITE" id="PS01350">
    <property type="entry name" value="ISPF"/>
    <property type="match status" value="1"/>
</dbReference>
<evidence type="ECO:0000256" key="6">
    <source>
        <dbReference type="ARBA" id="ARBA00023229"/>
    </source>
</evidence>
<keyword evidence="6 8" id="KW-0414">Isoprene biosynthesis</keyword>
<dbReference type="SUPFAM" id="SSF69765">
    <property type="entry name" value="IpsF-like"/>
    <property type="match status" value="1"/>
</dbReference>
<dbReference type="Gene3D" id="3.30.1330.50">
    <property type="entry name" value="2-C-methyl-D-erythritol 2,4-cyclodiphosphate synthase"/>
    <property type="match status" value="1"/>
</dbReference>
<evidence type="ECO:0000256" key="3">
    <source>
        <dbReference type="ARBA" id="ARBA00004709"/>
    </source>
</evidence>
<dbReference type="GO" id="GO:0046872">
    <property type="term" value="F:metal ion binding"/>
    <property type="evidence" value="ECO:0007669"/>
    <property type="project" value="UniProtKB-KW"/>
</dbReference>
<dbReference type="UniPathway" id="UPA00056">
    <property type="reaction ID" value="UER00095"/>
</dbReference>